<organism evidence="13 14">
    <name type="scientific">Prosthecobacter algae</name>
    <dbReference type="NCBI Taxonomy" id="1144682"/>
    <lineage>
        <taxon>Bacteria</taxon>
        <taxon>Pseudomonadati</taxon>
        <taxon>Verrucomicrobiota</taxon>
        <taxon>Verrucomicrobiia</taxon>
        <taxon>Verrucomicrobiales</taxon>
        <taxon>Verrucomicrobiaceae</taxon>
        <taxon>Prosthecobacter</taxon>
    </lineage>
</organism>
<evidence type="ECO:0000256" key="7">
    <source>
        <dbReference type="ARBA" id="ARBA00022842"/>
    </source>
</evidence>
<dbReference type="InterPro" id="IPR059000">
    <property type="entry name" value="ATPase_P-type_domA"/>
</dbReference>
<dbReference type="InterPro" id="IPR023298">
    <property type="entry name" value="ATPase_P-typ_TM_dom_sf"/>
</dbReference>
<comment type="similarity">
    <text evidence="2 11">Belongs to the cation transport ATPase (P-type) (TC 3.A.3) family. Type IB subfamily.</text>
</comment>
<comment type="caution">
    <text evidence="13">The sequence shown here is derived from an EMBL/GenBank/DDBJ whole genome shotgun (WGS) entry which is preliminary data.</text>
</comment>
<dbReference type="PANTHER" id="PTHR43079">
    <property type="entry name" value="PROBABLE CADMIUM/ZINC-TRANSPORTING ATPASE HMA1"/>
    <property type="match status" value="1"/>
</dbReference>
<keyword evidence="6 11" id="KW-0067">ATP-binding</keyword>
<keyword evidence="8" id="KW-1278">Translocase</keyword>
<dbReference type="PANTHER" id="PTHR43079:SF1">
    <property type="entry name" value="CADMIUM_ZINC-TRANSPORTING ATPASE HMA1, CHLOROPLASTIC-RELATED"/>
    <property type="match status" value="1"/>
</dbReference>
<keyword evidence="10 11" id="KW-0472">Membrane</keyword>
<evidence type="ECO:0000256" key="10">
    <source>
        <dbReference type="ARBA" id="ARBA00023136"/>
    </source>
</evidence>
<keyword evidence="7" id="KW-0460">Magnesium</keyword>
<keyword evidence="3 11" id="KW-0812">Transmembrane</keyword>
<evidence type="ECO:0000256" key="8">
    <source>
        <dbReference type="ARBA" id="ARBA00022967"/>
    </source>
</evidence>
<dbReference type="NCBIfam" id="TIGR01525">
    <property type="entry name" value="ATPase-IB_hvy"/>
    <property type="match status" value="1"/>
</dbReference>
<evidence type="ECO:0000313" key="13">
    <source>
        <dbReference type="EMBL" id="GAA5133001.1"/>
    </source>
</evidence>
<accession>A0ABP9NYR1</accession>
<comment type="subcellular location">
    <subcellularLocation>
        <location evidence="11">Cell membrane</location>
    </subcellularLocation>
    <subcellularLocation>
        <location evidence="1">Membrane</location>
        <topology evidence="1">Multi-pass membrane protein</topology>
    </subcellularLocation>
</comment>
<dbReference type="Gene3D" id="3.40.50.1000">
    <property type="entry name" value="HAD superfamily/HAD-like"/>
    <property type="match status" value="1"/>
</dbReference>
<dbReference type="NCBIfam" id="TIGR01494">
    <property type="entry name" value="ATPase_P-type"/>
    <property type="match status" value="1"/>
</dbReference>
<evidence type="ECO:0000256" key="11">
    <source>
        <dbReference type="RuleBase" id="RU362081"/>
    </source>
</evidence>
<dbReference type="InterPro" id="IPR023299">
    <property type="entry name" value="ATPase_P-typ_cyto_dom_N"/>
</dbReference>
<dbReference type="InterPro" id="IPR023214">
    <property type="entry name" value="HAD_sf"/>
</dbReference>
<sequence>MADLTSLDTSWTDALADFLLEQQGVEAIRLNPEERSVQIATLGHVDAALLQAQLNEVLRALDAKILVTTSNATVSGLTLTSKKGELTLQKPSCITAPRFWKWRDFEWPEAEEIERQSEEEWKEMAVQAAICGVALVSGLLAEKVFSSPAWLVQSLFGVALISGGWDAAKDAWENLKEKRLDVHFLMLAVAAGTVAIGAWEEGALLLFLFSTSGALEHYVLHRTHREINALTKAAPKHARVLLPDGKTEERAVSALRIGDVLQVRPAELFPVDGTITLGESAADESTLTGEAVPIDKAVGAEVFGGTLNLWGLIQMRVDRLATQSALAKIITMIQTAQHLRAPSQRFTDRFGTNYTLLTLATVAIMFLVWWLALGIPPFENTEASKSAFYRAMTLLVVMSPCALVLSIPSAILAAIAWGARRGILFRGGAAIEKLAEVDVIAMDKTGTLTEGNLKVALVESFPPGRETDVLRLCVTLDANSNHPIAHAITRHAKEQGIEPGELQEFQSIPGQGLRGLTKDGVTYVGRRELMNQGDFARWLKDVPDAPLGFSEVWVLNAQTMGRVLLKDEIRSGSKAVLATLAAENVRTIMLTGDRRAAAVQVAEELGVADVRAGLHPEDKVKAIRELTLEGKKVAMVGDGVNDAPSLAAAYVSIAMGARGSDAALEQADVVLMQDKIEKLLSARHISQQARRIIRQNLAISLGSVIIMAVASLFGLVPLTLGVLTHEGSTVIVCLNSLRLLFVKEG</sequence>
<dbReference type="Gene3D" id="3.40.1110.10">
    <property type="entry name" value="Calcium-transporting ATPase, cytoplasmic domain N"/>
    <property type="match status" value="1"/>
</dbReference>
<dbReference type="SUPFAM" id="SSF56784">
    <property type="entry name" value="HAD-like"/>
    <property type="match status" value="1"/>
</dbReference>
<dbReference type="PRINTS" id="PR00941">
    <property type="entry name" value="CDATPASE"/>
</dbReference>
<feature type="transmembrane region" description="Helical" evidence="11">
    <location>
        <begin position="697"/>
        <end position="716"/>
    </location>
</feature>
<keyword evidence="11" id="KW-1003">Cell membrane</keyword>
<name>A0ABP9NYR1_9BACT</name>
<evidence type="ECO:0000256" key="5">
    <source>
        <dbReference type="ARBA" id="ARBA00022741"/>
    </source>
</evidence>
<evidence type="ECO:0000256" key="9">
    <source>
        <dbReference type="ARBA" id="ARBA00022989"/>
    </source>
</evidence>
<dbReference type="Pfam" id="PF00702">
    <property type="entry name" value="Hydrolase"/>
    <property type="match status" value="1"/>
</dbReference>
<keyword evidence="5 11" id="KW-0547">Nucleotide-binding</keyword>
<keyword evidence="4 11" id="KW-0479">Metal-binding</keyword>
<feature type="domain" description="P-type ATPase A" evidence="12">
    <location>
        <begin position="234"/>
        <end position="334"/>
    </location>
</feature>
<dbReference type="Proteomes" id="UP001499852">
    <property type="component" value="Unassembled WGS sequence"/>
</dbReference>
<dbReference type="RefSeq" id="WP_345734509.1">
    <property type="nucleotide sequence ID" value="NZ_BAABIA010000001.1"/>
</dbReference>
<dbReference type="SUPFAM" id="SSF81653">
    <property type="entry name" value="Calcium ATPase, transduction domain A"/>
    <property type="match status" value="1"/>
</dbReference>
<dbReference type="EMBL" id="BAABIA010000001">
    <property type="protein sequence ID" value="GAA5133001.1"/>
    <property type="molecule type" value="Genomic_DNA"/>
</dbReference>
<evidence type="ECO:0000256" key="1">
    <source>
        <dbReference type="ARBA" id="ARBA00004141"/>
    </source>
</evidence>
<evidence type="ECO:0000256" key="4">
    <source>
        <dbReference type="ARBA" id="ARBA00022723"/>
    </source>
</evidence>
<reference evidence="14" key="1">
    <citation type="journal article" date="2019" name="Int. J. Syst. Evol. Microbiol.">
        <title>The Global Catalogue of Microorganisms (GCM) 10K type strain sequencing project: providing services to taxonomists for standard genome sequencing and annotation.</title>
        <authorList>
            <consortium name="The Broad Institute Genomics Platform"/>
            <consortium name="The Broad Institute Genome Sequencing Center for Infectious Disease"/>
            <person name="Wu L."/>
            <person name="Ma J."/>
        </authorList>
    </citation>
    <scope>NUCLEOTIDE SEQUENCE [LARGE SCALE GENOMIC DNA]</scope>
    <source>
        <strain evidence="14">JCM 18053</strain>
    </source>
</reference>
<evidence type="ECO:0000256" key="6">
    <source>
        <dbReference type="ARBA" id="ARBA00022840"/>
    </source>
</evidence>
<dbReference type="InterPro" id="IPR027256">
    <property type="entry name" value="P-typ_ATPase_IB"/>
</dbReference>
<dbReference type="InterPro" id="IPR001757">
    <property type="entry name" value="P_typ_ATPase"/>
</dbReference>
<dbReference type="Gene3D" id="2.70.150.10">
    <property type="entry name" value="Calcium-transporting ATPase, cytoplasmic transduction domain A"/>
    <property type="match status" value="1"/>
</dbReference>
<gene>
    <name evidence="13" type="ORF">GCM10023213_02060</name>
</gene>
<dbReference type="InterPro" id="IPR051949">
    <property type="entry name" value="Cation_Transport_ATPase"/>
</dbReference>
<comment type="caution">
    <text evidence="11">Lacks conserved residue(s) required for the propagation of feature annotation.</text>
</comment>
<feature type="transmembrane region" description="Helical" evidence="11">
    <location>
        <begin position="354"/>
        <end position="372"/>
    </location>
</feature>
<dbReference type="InterPro" id="IPR018303">
    <property type="entry name" value="ATPase_P-typ_P_site"/>
</dbReference>
<protein>
    <recommendedName>
        <fullName evidence="12">P-type ATPase A domain-containing protein</fullName>
    </recommendedName>
</protein>
<proteinExistence type="inferred from homology"/>
<evidence type="ECO:0000313" key="14">
    <source>
        <dbReference type="Proteomes" id="UP001499852"/>
    </source>
</evidence>
<dbReference type="InterPro" id="IPR036412">
    <property type="entry name" value="HAD-like_sf"/>
</dbReference>
<evidence type="ECO:0000256" key="3">
    <source>
        <dbReference type="ARBA" id="ARBA00022692"/>
    </source>
</evidence>
<dbReference type="PROSITE" id="PS00154">
    <property type="entry name" value="ATPASE_E1_E2"/>
    <property type="match status" value="1"/>
</dbReference>
<evidence type="ECO:0000256" key="2">
    <source>
        <dbReference type="ARBA" id="ARBA00006024"/>
    </source>
</evidence>
<feature type="transmembrane region" description="Helical" evidence="11">
    <location>
        <begin position="392"/>
        <end position="417"/>
    </location>
</feature>
<dbReference type="PRINTS" id="PR00119">
    <property type="entry name" value="CATATPASE"/>
</dbReference>
<keyword evidence="9 11" id="KW-1133">Transmembrane helix</keyword>
<evidence type="ECO:0000259" key="12">
    <source>
        <dbReference type="Pfam" id="PF00122"/>
    </source>
</evidence>
<dbReference type="SUPFAM" id="SSF81665">
    <property type="entry name" value="Calcium ATPase, transmembrane domain M"/>
    <property type="match status" value="1"/>
</dbReference>
<dbReference type="Pfam" id="PF00122">
    <property type="entry name" value="E1-E2_ATPase"/>
    <property type="match status" value="1"/>
</dbReference>
<dbReference type="InterPro" id="IPR008250">
    <property type="entry name" value="ATPase_P-typ_transduc_dom_A_sf"/>
</dbReference>
<keyword evidence="14" id="KW-1185">Reference proteome</keyword>